<evidence type="ECO:0000313" key="2">
    <source>
        <dbReference type="Proteomes" id="UP001142055"/>
    </source>
</evidence>
<organism evidence="1 2">
    <name type="scientific">Blomia tropicalis</name>
    <name type="common">Mite</name>
    <dbReference type="NCBI Taxonomy" id="40697"/>
    <lineage>
        <taxon>Eukaryota</taxon>
        <taxon>Metazoa</taxon>
        <taxon>Ecdysozoa</taxon>
        <taxon>Arthropoda</taxon>
        <taxon>Chelicerata</taxon>
        <taxon>Arachnida</taxon>
        <taxon>Acari</taxon>
        <taxon>Acariformes</taxon>
        <taxon>Sarcoptiformes</taxon>
        <taxon>Astigmata</taxon>
        <taxon>Glycyphagoidea</taxon>
        <taxon>Echimyopodidae</taxon>
        <taxon>Blomia</taxon>
    </lineage>
</organism>
<accession>A0A9Q0M2K2</accession>
<gene>
    <name evidence="1" type="ORF">RDWZM_007934</name>
</gene>
<evidence type="ECO:0000313" key="1">
    <source>
        <dbReference type="EMBL" id="KAJ6216777.1"/>
    </source>
</evidence>
<dbReference type="Proteomes" id="UP001142055">
    <property type="component" value="Chromosome 3"/>
</dbReference>
<reference evidence="1" key="1">
    <citation type="submission" date="2022-12" db="EMBL/GenBank/DDBJ databases">
        <title>Genome assemblies of Blomia tropicalis.</title>
        <authorList>
            <person name="Cui Y."/>
        </authorList>
    </citation>
    <scope>NUCLEOTIDE SEQUENCE</scope>
    <source>
        <tissue evidence="1">Adult mites</tissue>
    </source>
</reference>
<keyword evidence="2" id="KW-1185">Reference proteome</keyword>
<comment type="caution">
    <text evidence="1">The sequence shown here is derived from an EMBL/GenBank/DDBJ whole genome shotgun (WGS) entry which is preliminary data.</text>
</comment>
<name>A0A9Q0M2K2_BLOTA</name>
<dbReference type="AlphaFoldDB" id="A0A9Q0M2K2"/>
<sequence>MNNFTPFPDYRYGSIKLNPNLTNYELQRILDFMEIKPNITLVPDLVQPKVNVQKPEIEKEETIIKTSVPSTKCSTRKVFQVVYGKYKPNKKNKNWTYDGFVNITSTHVTLFNEDGTRKGSIERAHNHGINVFPKSGDRIIISGFECELIDEVVDINQFDSGKCFTSNDEF</sequence>
<dbReference type="EMBL" id="JAPWDV010000003">
    <property type="protein sequence ID" value="KAJ6216777.1"/>
    <property type="molecule type" value="Genomic_DNA"/>
</dbReference>
<proteinExistence type="predicted"/>
<protein>
    <submittedName>
        <fullName evidence="1">Uncharacterized protein</fullName>
    </submittedName>
</protein>